<feature type="binding site" evidence="4">
    <location>
        <begin position="152"/>
        <end position="156"/>
    </location>
    <ligand>
        <name>NADP(+)</name>
        <dbReference type="ChEBI" id="CHEBI:58349"/>
    </ligand>
</feature>
<organism evidence="7 9">
    <name type="scientific">Anaplasma phagocytophilum</name>
    <name type="common">Ehrlichia phagocytophila</name>
    <dbReference type="NCBI Taxonomy" id="948"/>
    <lineage>
        <taxon>Bacteria</taxon>
        <taxon>Pseudomonadati</taxon>
        <taxon>Pseudomonadota</taxon>
        <taxon>Alphaproteobacteria</taxon>
        <taxon>Rickettsiales</taxon>
        <taxon>Anaplasmataceae</taxon>
        <taxon>Anaplasma</taxon>
        <taxon>phagocytophilum group</taxon>
    </lineage>
</organism>
<evidence type="ECO:0000256" key="3">
    <source>
        <dbReference type="PIRSR" id="PIRSR611284-1"/>
    </source>
</evidence>
<dbReference type="InterPro" id="IPR011284">
    <property type="entry name" value="3oxo_ACP_reduc"/>
</dbReference>
<dbReference type="PROSITE" id="PS00061">
    <property type="entry name" value="ADH_SHORT"/>
    <property type="match status" value="1"/>
</dbReference>
<dbReference type="AlphaFoldDB" id="A0A098GM55"/>
<comment type="similarity">
    <text evidence="1 5">Belongs to the short-chain dehydrogenases/reductases (SDR) family.</text>
</comment>
<evidence type="ECO:0000313" key="10">
    <source>
        <dbReference type="Proteomes" id="UP000078419"/>
    </source>
</evidence>
<dbReference type="InterPro" id="IPR050259">
    <property type="entry name" value="SDR"/>
</dbReference>
<dbReference type="PANTHER" id="PTHR42879">
    <property type="entry name" value="3-OXOACYL-(ACYL-CARRIER-PROTEIN) REDUCTASE"/>
    <property type="match status" value="1"/>
</dbReference>
<protein>
    <recommendedName>
        <fullName evidence="5">3-oxoacyl-[acyl-carrier-protein] reductase</fullName>
        <ecNumber evidence="5">1.1.1.100</ecNumber>
    </recommendedName>
</protein>
<gene>
    <name evidence="7" type="primary">fabG</name>
    <name evidence="8" type="ORF">ANAPC1_00061</name>
    <name evidence="7" type="ORF">ANAPHAGO_00553</name>
</gene>
<evidence type="ECO:0000313" key="9">
    <source>
        <dbReference type="Proteomes" id="UP000055047"/>
    </source>
</evidence>
<feature type="active site" description="Proton acceptor" evidence="3">
    <location>
        <position position="152"/>
    </location>
</feature>
<evidence type="ECO:0000256" key="4">
    <source>
        <dbReference type="PIRSR" id="PIRSR611284-2"/>
    </source>
</evidence>
<dbReference type="NCBIfam" id="NF005559">
    <property type="entry name" value="PRK07231.1"/>
    <property type="match status" value="1"/>
</dbReference>
<dbReference type="CDD" id="cd05333">
    <property type="entry name" value="BKR_SDR_c"/>
    <property type="match status" value="1"/>
</dbReference>
<evidence type="ECO:0000256" key="2">
    <source>
        <dbReference type="ARBA" id="ARBA00023002"/>
    </source>
</evidence>
<keyword evidence="5" id="KW-0444">Lipid biosynthesis</keyword>
<keyword evidence="5" id="KW-0276">Fatty acid metabolism</keyword>
<evidence type="ECO:0000259" key="6">
    <source>
        <dbReference type="SMART" id="SM00822"/>
    </source>
</evidence>
<feature type="domain" description="Ketoreductase" evidence="6">
    <location>
        <begin position="7"/>
        <end position="188"/>
    </location>
</feature>
<sequence length="245" mass="25782">MFDLQGKKFLVTGASSGIGAAISLMLSKAGAQLCLSGTRIEALQEVAAACENGTHVLQCNLLNSDEVDTLVDKAVDCMSGMDGVICSAGITRDKLSLRITDDDWNQVIAVNLTAIFKINRNACKAMLKNKSGRIINLSSVVGISGNVGQANYTASKAGIIGMSKSLALEFASRGITVNCIAPGFIDTPMTSVLQDKQKEHILNSIPMGRMGTAEEIASVALFLASDASKYITGQTIHVNGGMLMY</sequence>
<dbReference type="EMBL" id="CCXQ01000092">
    <property type="protein sequence ID" value="CEH11132.1"/>
    <property type="molecule type" value="Genomic_DNA"/>
</dbReference>
<comment type="subunit">
    <text evidence="5">Homotetramer.</text>
</comment>
<dbReference type="RefSeq" id="WP_044142857.1">
    <property type="nucleotide sequence ID" value="NZ_CCXQ01000092.1"/>
</dbReference>
<keyword evidence="2 5" id="KW-0560">Oxidoreductase</keyword>
<dbReference type="UniPathway" id="UPA00094"/>
<dbReference type="InterPro" id="IPR057326">
    <property type="entry name" value="KR_dom"/>
</dbReference>
<keyword evidence="5" id="KW-0443">Lipid metabolism</keyword>
<feature type="binding site" evidence="4">
    <location>
        <position position="38"/>
    </location>
    <ligand>
        <name>NADP(+)</name>
        <dbReference type="ChEBI" id="CHEBI:58349"/>
    </ligand>
</feature>
<proteinExistence type="inferred from homology"/>
<keyword evidence="5" id="KW-0275">Fatty acid biosynthesis</keyword>
<dbReference type="Proteomes" id="UP000055047">
    <property type="component" value="Unassembled WGS sequence"/>
</dbReference>
<name>A0A098GM55_ANAPH</name>
<dbReference type="Gene3D" id="3.40.50.720">
    <property type="entry name" value="NAD(P)-binding Rossmann-like Domain"/>
    <property type="match status" value="1"/>
</dbReference>
<feature type="binding site" evidence="4">
    <location>
        <position position="185"/>
    </location>
    <ligand>
        <name>NADP(+)</name>
        <dbReference type="ChEBI" id="CHEBI:58349"/>
    </ligand>
</feature>
<dbReference type="PRINTS" id="PR00080">
    <property type="entry name" value="SDRFAMILY"/>
</dbReference>
<dbReference type="NCBIfam" id="TIGR01830">
    <property type="entry name" value="3oxo_ACP_reduc"/>
    <property type="match status" value="1"/>
</dbReference>
<accession>A0A098GM55</accession>
<dbReference type="InterPro" id="IPR020904">
    <property type="entry name" value="Sc_DH/Rdtase_CS"/>
</dbReference>
<dbReference type="GO" id="GO:0051287">
    <property type="term" value="F:NAD binding"/>
    <property type="evidence" value="ECO:0007669"/>
    <property type="project" value="UniProtKB-UniRule"/>
</dbReference>
<reference evidence="7 9" key="1">
    <citation type="submission" date="2014-09" db="EMBL/GenBank/DDBJ databases">
        <authorList>
            <person name="Loux Valentin"/>
            <person name="Dugat Thibaut"/>
        </authorList>
    </citation>
    <scope>NUCLEOTIDE SEQUENCE [LARGE SCALE GENOMIC DNA]</scope>
    <source>
        <strain evidence="7 9">BOV-10_179</strain>
    </source>
</reference>
<evidence type="ECO:0000313" key="7">
    <source>
        <dbReference type="EMBL" id="CEH11132.1"/>
    </source>
</evidence>
<dbReference type="FunFam" id="3.40.50.720:FF:000173">
    <property type="entry name" value="3-oxoacyl-[acyl-carrier protein] reductase"/>
    <property type="match status" value="1"/>
</dbReference>
<dbReference type="SUPFAM" id="SSF51735">
    <property type="entry name" value="NAD(P)-binding Rossmann-fold domains"/>
    <property type="match status" value="1"/>
</dbReference>
<dbReference type="InterPro" id="IPR002347">
    <property type="entry name" value="SDR_fam"/>
</dbReference>
<comment type="catalytic activity">
    <reaction evidence="5">
        <text>a (3R)-hydroxyacyl-[ACP] + NADP(+) = a 3-oxoacyl-[ACP] + NADPH + H(+)</text>
        <dbReference type="Rhea" id="RHEA:17397"/>
        <dbReference type="Rhea" id="RHEA-COMP:9916"/>
        <dbReference type="Rhea" id="RHEA-COMP:9945"/>
        <dbReference type="ChEBI" id="CHEBI:15378"/>
        <dbReference type="ChEBI" id="CHEBI:57783"/>
        <dbReference type="ChEBI" id="CHEBI:58349"/>
        <dbReference type="ChEBI" id="CHEBI:78776"/>
        <dbReference type="ChEBI" id="CHEBI:78827"/>
        <dbReference type="EC" id="1.1.1.100"/>
    </reaction>
</comment>
<comment type="function">
    <text evidence="5">Catalyzes the NADPH-dependent reduction of beta-ketoacyl-ACP substrates to beta-hydroxyacyl-ACP products, the first reductive step in the elongation cycle of fatty acid biosynthesis.</text>
</comment>
<dbReference type="GO" id="GO:0006633">
    <property type="term" value="P:fatty acid biosynthetic process"/>
    <property type="evidence" value="ECO:0007669"/>
    <property type="project" value="UniProtKB-UniPathway"/>
</dbReference>
<reference evidence="10" key="2">
    <citation type="submission" date="2016-03" db="EMBL/GenBank/DDBJ databases">
        <authorList>
            <person name="Loux Valentin"/>
        </authorList>
    </citation>
    <scope>NUCLEOTIDE SEQUENCE [LARGE SCALE GENOMIC DNA]</scope>
    <source>
        <strain evidence="10">C1</strain>
    </source>
</reference>
<dbReference type="InterPro" id="IPR036291">
    <property type="entry name" value="NAD(P)-bd_dom_sf"/>
</dbReference>
<dbReference type="EC" id="1.1.1.100" evidence="5"/>
<keyword evidence="4 5" id="KW-0521">NADP</keyword>
<dbReference type="PANTHER" id="PTHR42879:SF2">
    <property type="entry name" value="3-OXOACYL-[ACYL-CARRIER-PROTEIN] REDUCTASE FABG"/>
    <property type="match status" value="1"/>
</dbReference>
<evidence type="ECO:0000313" key="8">
    <source>
        <dbReference type="EMBL" id="SBO13727.1"/>
    </source>
</evidence>
<dbReference type="GO" id="GO:0004316">
    <property type="term" value="F:3-oxoacyl-[acyl-carrier-protein] reductase (NADPH) activity"/>
    <property type="evidence" value="ECO:0007669"/>
    <property type="project" value="UniProtKB-UniRule"/>
</dbReference>
<dbReference type="PRINTS" id="PR00081">
    <property type="entry name" value="GDHRDH"/>
</dbReference>
<dbReference type="NCBIfam" id="NF009466">
    <property type="entry name" value="PRK12826.1-2"/>
    <property type="match status" value="1"/>
</dbReference>
<evidence type="ECO:0000256" key="5">
    <source>
        <dbReference type="RuleBase" id="RU366074"/>
    </source>
</evidence>
<dbReference type="EMBL" id="FLLR01000002">
    <property type="protein sequence ID" value="SBO13727.1"/>
    <property type="molecule type" value="Genomic_DNA"/>
</dbReference>
<dbReference type="SMART" id="SM00822">
    <property type="entry name" value="PKS_KR"/>
    <property type="match status" value="1"/>
</dbReference>
<dbReference type="Pfam" id="PF13561">
    <property type="entry name" value="adh_short_C2"/>
    <property type="match status" value="1"/>
</dbReference>
<dbReference type="Proteomes" id="UP000078419">
    <property type="component" value="Unassembled WGS sequence"/>
</dbReference>
<comment type="pathway">
    <text evidence="5">Lipid metabolism; fatty acid biosynthesis.</text>
</comment>
<evidence type="ECO:0000256" key="1">
    <source>
        <dbReference type="ARBA" id="ARBA00006484"/>
    </source>
</evidence>
<reference evidence="8" key="3">
    <citation type="submission" date="2016-03" db="EMBL/GenBank/DDBJ databases">
        <authorList>
            <person name="Loux V."/>
        </authorList>
    </citation>
    <scope>NUCLEOTIDE SEQUENCE</scope>
    <source>
        <strain evidence="8">C1</strain>
    </source>
</reference>